<feature type="transmembrane region" description="Helical" evidence="1">
    <location>
        <begin position="48"/>
        <end position="69"/>
    </location>
</feature>
<evidence type="ECO:0000256" key="1">
    <source>
        <dbReference type="SAM" id="Phobius"/>
    </source>
</evidence>
<keyword evidence="1" id="KW-0812">Transmembrane</keyword>
<dbReference type="EMBL" id="JAULBC010000003">
    <property type="protein sequence ID" value="MEX6688026.1"/>
    <property type="molecule type" value="Genomic_DNA"/>
</dbReference>
<feature type="transmembrane region" description="Helical" evidence="1">
    <location>
        <begin position="145"/>
        <end position="167"/>
    </location>
</feature>
<comment type="caution">
    <text evidence="3">The sequence shown here is derived from an EMBL/GenBank/DDBJ whole genome shotgun (WGS) entry which is preliminary data.</text>
</comment>
<dbReference type="InterPro" id="IPR036938">
    <property type="entry name" value="PAP2/HPO_sf"/>
</dbReference>
<sequence length="198" mass="21733">MIGTTLKSILLTGCFLFSFGFLRAQNWDVDLLKSINPQNPNSFVWKGASASAYPVSVGVPVGLWIAGTIKKDKETQFKAYEMVGSLAIAAVVTEGLKVAINRPRPYQKYPDIYPYQYEDGKSFPSGHTTMAFATATSLSLQYKKWYIVVPAYVWAAGVGYSRLYLGAHYPTDVLGGAAIGAGSAFLSHWLTKKILHHK</sequence>
<organism evidence="3 4">
    <name type="scientific">Danxiaibacter flavus</name>
    <dbReference type="NCBI Taxonomy" id="3049108"/>
    <lineage>
        <taxon>Bacteria</taxon>
        <taxon>Pseudomonadati</taxon>
        <taxon>Bacteroidota</taxon>
        <taxon>Chitinophagia</taxon>
        <taxon>Chitinophagales</taxon>
        <taxon>Chitinophagaceae</taxon>
        <taxon>Danxiaibacter</taxon>
    </lineage>
</organism>
<proteinExistence type="predicted"/>
<dbReference type="SUPFAM" id="SSF48317">
    <property type="entry name" value="Acid phosphatase/Vanadium-dependent haloperoxidase"/>
    <property type="match status" value="1"/>
</dbReference>
<dbReference type="PANTHER" id="PTHR14969">
    <property type="entry name" value="SPHINGOSINE-1-PHOSPHATE PHOSPHOHYDROLASE"/>
    <property type="match status" value="1"/>
</dbReference>
<keyword evidence="4" id="KW-1185">Reference proteome</keyword>
<name>A0ABV3ZDS9_9BACT</name>
<reference evidence="3 4" key="1">
    <citation type="submission" date="2023-07" db="EMBL/GenBank/DDBJ databases">
        <authorList>
            <person name="Lian W.-H."/>
        </authorList>
    </citation>
    <scope>NUCLEOTIDE SEQUENCE [LARGE SCALE GENOMIC DNA]</scope>
    <source>
        <strain evidence="3 4">SYSU DXS3180</strain>
    </source>
</reference>
<gene>
    <name evidence="3" type="ORF">QTN47_11000</name>
</gene>
<keyword evidence="1" id="KW-0472">Membrane</keyword>
<dbReference type="Pfam" id="PF01569">
    <property type="entry name" value="PAP2"/>
    <property type="match status" value="1"/>
</dbReference>
<evidence type="ECO:0000313" key="4">
    <source>
        <dbReference type="Proteomes" id="UP001560573"/>
    </source>
</evidence>
<evidence type="ECO:0000313" key="3">
    <source>
        <dbReference type="EMBL" id="MEX6688026.1"/>
    </source>
</evidence>
<protein>
    <submittedName>
        <fullName evidence="3">Phosphatase PAP2 family protein</fullName>
    </submittedName>
</protein>
<keyword evidence="1" id="KW-1133">Transmembrane helix</keyword>
<dbReference type="PANTHER" id="PTHR14969:SF13">
    <property type="entry name" value="AT30094P"/>
    <property type="match status" value="1"/>
</dbReference>
<accession>A0ABV3ZDS9</accession>
<feature type="domain" description="Phosphatidic acid phosphatase type 2/haloperoxidase" evidence="2">
    <location>
        <begin position="83"/>
        <end position="188"/>
    </location>
</feature>
<feature type="transmembrane region" description="Helical" evidence="1">
    <location>
        <begin position="173"/>
        <end position="191"/>
    </location>
</feature>
<dbReference type="InterPro" id="IPR000326">
    <property type="entry name" value="PAP2/HPO"/>
</dbReference>
<dbReference type="SMART" id="SM00014">
    <property type="entry name" value="acidPPc"/>
    <property type="match status" value="1"/>
</dbReference>
<dbReference type="Proteomes" id="UP001560573">
    <property type="component" value="Unassembled WGS sequence"/>
</dbReference>
<dbReference type="Gene3D" id="1.20.144.10">
    <property type="entry name" value="Phosphatidic acid phosphatase type 2/haloperoxidase"/>
    <property type="match status" value="1"/>
</dbReference>
<evidence type="ECO:0000259" key="2">
    <source>
        <dbReference type="SMART" id="SM00014"/>
    </source>
</evidence>
<dbReference type="RefSeq" id="WP_369329433.1">
    <property type="nucleotide sequence ID" value="NZ_JAULBC010000003.1"/>
</dbReference>